<sequence length="29" mass="3342">DELFERLETASEALDAIEEKYAPQMAELE</sequence>
<protein>
    <submittedName>
        <fullName evidence="1">Uncharacterized protein</fullName>
    </submittedName>
</protein>
<dbReference type="AlphaFoldDB" id="A0A6S6RZH2"/>
<organism evidence="1">
    <name type="scientific">uncultured Sulfurovum sp</name>
    <dbReference type="NCBI Taxonomy" id="269237"/>
    <lineage>
        <taxon>Bacteria</taxon>
        <taxon>Pseudomonadati</taxon>
        <taxon>Campylobacterota</taxon>
        <taxon>Epsilonproteobacteria</taxon>
        <taxon>Campylobacterales</taxon>
        <taxon>Sulfurovaceae</taxon>
        <taxon>Sulfurovum</taxon>
        <taxon>environmental samples</taxon>
    </lineage>
</organism>
<evidence type="ECO:0000313" key="1">
    <source>
        <dbReference type="EMBL" id="CAA6801501.1"/>
    </source>
</evidence>
<accession>A0A6S6RZH2</accession>
<gene>
    <name evidence="1" type="ORF">HELGO_WM82452</name>
</gene>
<name>A0A6S6RZH2_9BACT</name>
<reference evidence="1" key="1">
    <citation type="submission" date="2020-01" db="EMBL/GenBank/DDBJ databases">
        <authorList>
            <person name="Meier V. D."/>
            <person name="Meier V D."/>
        </authorList>
    </citation>
    <scope>NUCLEOTIDE SEQUENCE</scope>
    <source>
        <strain evidence="1">HLG_WM_MAG_03</strain>
    </source>
</reference>
<dbReference type="EMBL" id="CACVAR010000086">
    <property type="protein sequence ID" value="CAA6801501.1"/>
    <property type="molecule type" value="Genomic_DNA"/>
</dbReference>
<feature type="non-terminal residue" evidence="1">
    <location>
        <position position="1"/>
    </location>
</feature>
<proteinExistence type="predicted"/>